<dbReference type="OrthoDB" id="84708at2157"/>
<dbReference type="EMBL" id="NMUE01000046">
    <property type="protein sequence ID" value="RFA93981.1"/>
    <property type="molecule type" value="Genomic_DNA"/>
</dbReference>
<sequence length="297" mass="34007">MSAVDIDTAEVVAEILKRLGVKRDNYTDPRFYPPSSDPIEDQAAYFVSMVAVDHRTSLWEPFEGVVMGEFFHGADALYRLGRLAYDEGFFKADRLADLTPGEAQRLFTLGGKRVWDFDVRVLLLRDVGKKAKINGGFEALISADSVKQLRSKLSNIRAYEDPVGKKALLLAKFLEGRRLADFKDSADADVPVDNHLSRVAYRLGIVEINYDFLESGVEVTREEDIRLRELVKISWRIVAKFADLHPFALDDYLWNFGRKICKREAPQCTVCPFREVCKAHKLGRYPPEHLHLLTWYY</sequence>
<dbReference type="PANTHER" id="PTHR43286:SF1">
    <property type="entry name" value="ENDONUCLEASE III-LIKE PROTEIN 1"/>
    <property type="match status" value="1"/>
</dbReference>
<evidence type="ECO:0000256" key="4">
    <source>
        <dbReference type="ARBA" id="ARBA00023239"/>
    </source>
</evidence>
<protein>
    <submittedName>
        <fullName evidence="6">Iron-sulfur cluster loop</fullName>
    </submittedName>
</protein>
<dbReference type="Proteomes" id="UP000257123">
    <property type="component" value="Unassembled WGS sequence"/>
</dbReference>
<dbReference type="SUPFAM" id="SSF48150">
    <property type="entry name" value="DNA-glycosylase"/>
    <property type="match status" value="1"/>
</dbReference>
<keyword evidence="1" id="KW-0227">DNA damage</keyword>
<evidence type="ECO:0000313" key="7">
    <source>
        <dbReference type="EMBL" id="RFA97220.1"/>
    </source>
</evidence>
<dbReference type="InterPro" id="IPR023170">
    <property type="entry name" value="HhH_base_excis_C"/>
</dbReference>
<proteinExistence type="predicted"/>
<dbReference type="GO" id="GO:0000703">
    <property type="term" value="F:oxidized pyrimidine nucleobase lesion DNA N-glycosylase activity"/>
    <property type="evidence" value="ECO:0007669"/>
    <property type="project" value="TreeGrafter"/>
</dbReference>
<evidence type="ECO:0000313" key="6">
    <source>
        <dbReference type="EMBL" id="RFA93981.1"/>
    </source>
</evidence>
<gene>
    <name evidence="6" type="ORF">CGL51_11415</name>
    <name evidence="7" type="ORF">CGL52_09930</name>
</gene>
<evidence type="ECO:0000256" key="3">
    <source>
        <dbReference type="ARBA" id="ARBA00023204"/>
    </source>
</evidence>
<dbReference type="InterPro" id="IPR011257">
    <property type="entry name" value="DNA_glycosylase"/>
</dbReference>
<keyword evidence="4" id="KW-0456">Lyase</keyword>
<dbReference type="GO" id="GO:0006285">
    <property type="term" value="P:base-excision repair, AP site formation"/>
    <property type="evidence" value="ECO:0007669"/>
    <property type="project" value="TreeGrafter"/>
</dbReference>
<evidence type="ECO:0000256" key="2">
    <source>
        <dbReference type="ARBA" id="ARBA00022801"/>
    </source>
</evidence>
<dbReference type="PANTHER" id="PTHR43286">
    <property type="entry name" value="ENDONUCLEASE III-LIKE PROTEIN 1"/>
    <property type="match status" value="1"/>
</dbReference>
<evidence type="ECO:0000256" key="5">
    <source>
        <dbReference type="ARBA" id="ARBA00023295"/>
    </source>
</evidence>
<dbReference type="Gene3D" id="1.10.1670.10">
    <property type="entry name" value="Helix-hairpin-Helix base-excision DNA repair enzymes (C-terminal)"/>
    <property type="match status" value="1"/>
</dbReference>
<comment type="caution">
    <text evidence="6">The sequence shown here is derived from an EMBL/GenBank/DDBJ whole genome shotgun (WGS) entry which is preliminary data.</text>
</comment>
<reference evidence="8 9" key="1">
    <citation type="submission" date="2017-07" db="EMBL/GenBank/DDBJ databases">
        <title>Draft genome sequence of aerobic hyperthermophilic archaea, Pyrobaculum aerophilum YKB31 and YKB32.</title>
        <authorList>
            <person name="Mochizuki T."/>
            <person name="Berliner A.J."/>
            <person name="Yoshida-Takashima Y."/>
            <person name="Takaki Y."/>
            <person name="Nunoura T."/>
            <person name="Takai K."/>
        </authorList>
    </citation>
    <scope>NUCLEOTIDE SEQUENCE [LARGE SCALE GENOMIC DNA]</scope>
    <source>
        <strain evidence="6 9">YKB31</strain>
        <strain evidence="7 8">YKB32</strain>
    </source>
</reference>
<dbReference type="GO" id="GO:0006289">
    <property type="term" value="P:nucleotide-excision repair"/>
    <property type="evidence" value="ECO:0007669"/>
    <property type="project" value="TreeGrafter"/>
</dbReference>
<accession>A0A371QVH1</accession>
<dbReference type="GO" id="GO:0016829">
    <property type="term" value="F:lyase activity"/>
    <property type="evidence" value="ECO:0007669"/>
    <property type="project" value="UniProtKB-KW"/>
</dbReference>
<dbReference type="EMBL" id="NMUF01000030">
    <property type="protein sequence ID" value="RFA97220.1"/>
    <property type="molecule type" value="Genomic_DNA"/>
</dbReference>
<dbReference type="AlphaFoldDB" id="A0A371QVH1"/>
<keyword evidence="5" id="KW-0326">Glycosidase</keyword>
<keyword evidence="3" id="KW-0234">DNA repair</keyword>
<organism evidence="6 9">
    <name type="scientific">Pyrobaculum aerophilum</name>
    <dbReference type="NCBI Taxonomy" id="13773"/>
    <lineage>
        <taxon>Archaea</taxon>
        <taxon>Thermoproteota</taxon>
        <taxon>Thermoprotei</taxon>
        <taxon>Thermoproteales</taxon>
        <taxon>Thermoproteaceae</taxon>
        <taxon>Pyrobaculum</taxon>
    </lineage>
</organism>
<keyword evidence="2" id="KW-0378">Hydrolase</keyword>
<evidence type="ECO:0000313" key="9">
    <source>
        <dbReference type="Proteomes" id="UP000257123"/>
    </source>
</evidence>
<dbReference type="GO" id="GO:0003906">
    <property type="term" value="F:DNA-(apurinic or apyrimidinic site) endonuclease activity"/>
    <property type="evidence" value="ECO:0007669"/>
    <property type="project" value="TreeGrafter"/>
</dbReference>
<evidence type="ECO:0000313" key="8">
    <source>
        <dbReference type="Proteomes" id="UP000256877"/>
    </source>
</evidence>
<dbReference type="Proteomes" id="UP000256877">
    <property type="component" value="Unassembled WGS sequence"/>
</dbReference>
<evidence type="ECO:0000256" key="1">
    <source>
        <dbReference type="ARBA" id="ARBA00022763"/>
    </source>
</evidence>
<dbReference type="RefSeq" id="WP_116421806.1">
    <property type="nucleotide sequence ID" value="NZ_NMUE01000046.1"/>
</dbReference>
<name>A0A371QVH1_9CREN</name>